<dbReference type="PROSITE" id="PS50805">
    <property type="entry name" value="KRAB"/>
    <property type="match status" value="1"/>
</dbReference>
<reference evidence="14" key="2">
    <citation type="submission" date="2025-08" db="UniProtKB">
        <authorList>
            <consortium name="Ensembl"/>
        </authorList>
    </citation>
    <scope>IDENTIFICATION</scope>
</reference>
<dbReference type="GO" id="GO:0000978">
    <property type="term" value="F:RNA polymerase II cis-regulatory region sequence-specific DNA binding"/>
    <property type="evidence" value="ECO:0000318"/>
    <property type="project" value="GO_Central"/>
</dbReference>
<keyword evidence="15" id="KW-1185">Reference proteome</keyword>
<dbReference type="FunFam" id="3.30.160.60:FF:000338">
    <property type="entry name" value="zinc finger protein 383"/>
    <property type="match status" value="1"/>
</dbReference>
<feature type="domain" description="C2H2-type" evidence="12">
    <location>
        <begin position="282"/>
        <end position="309"/>
    </location>
</feature>
<dbReference type="InterPro" id="IPR001909">
    <property type="entry name" value="KRAB"/>
</dbReference>
<keyword evidence="9" id="KW-0804">Transcription</keyword>
<dbReference type="InterPro" id="IPR036236">
    <property type="entry name" value="Znf_C2H2_sf"/>
</dbReference>
<dbReference type="GeneTree" id="ENSGT00950000182890"/>
<dbReference type="FunFam" id="3.30.160.60:FF:002343">
    <property type="entry name" value="Zinc finger protein 33A"/>
    <property type="match status" value="2"/>
</dbReference>
<organism evidence="14 15">
    <name type="scientific">Monodelphis domestica</name>
    <name type="common">Gray short-tailed opossum</name>
    <dbReference type="NCBI Taxonomy" id="13616"/>
    <lineage>
        <taxon>Eukaryota</taxon>
        <taxon>Metazoa</taxon>
        <taxon>Chordata</taxon>
        <taxon>Craniata</taxon>
        <taxon>Vertebrata</taxon>
        <taxon>Euteleostomi</taxon>
        <taxon>Mammalia</taxon>
        <taxon>Metatheria</taxon>
        <taxon>Didelphimorphia</taxon>
        <taxon>Didelphidae</taxon>
        <taxon>Monodelphis</taxon>
    </lineage>
</organism>
<dbReference type="GO" id="GO:0000981">
    <property type="term" value="F:DNA-binding transcription factor activity, RNA polymerase II-specific"/>
    <property type="evidence" value="ECO:0000318"/>
    <property type="project" value="GO_Central"/>
</dbReference>
<evidence type="ECO:0000256" key="5">
    <source>
        <dbReference type="ARBA" id="ARBA00022771"/>
    </source>
</evidence>
<dbReference type="GO" id="GO:0005634">
    <property type="term" value="C:nucleus"/>
    <property type="evidence" value="ECO:0007669"/>
    <property type="project" value="UniProtKB-SubCell"/>
</dbReference>
<dbReference type="SUPFAM" id="SSF57667">
    <property type="entry name" value="beta-beta-alpha zinc fingers"/>
    <property type="match status" value="4"/>
</dbReference>
<evidence type="ECO:0000256" key="2">
    <source>
        <dbReference type="ARBA" id="ARBA00006991"/>
    </source>
</evidence>
<dbReference type="PROSITE" id="PS00028">
    <property type="entry name" value="ZINC_FINGER_C2H2_1"/>
    <property type="match status" value="8"/>
</dbReference>
<dbReference type="FunFam" id="3.30.160.60:FF:000295">
    <property type="entry name" value="zinc finger protein 19"/>
    <property type="match status" value="1"/>
</dbReference>
<dbReference type="Ensembl" id="ENSMODT00000074058.1">
    <property type="protein sequence ID" value="ENSMODP00000055089.1"/>
    <property type="gene ID" value="ENSMODG00000044482.1"/>
</dbReference>
<dbReference type="PANTHER" id="PTHR23234:SF8">
    <property type="entry name" value="C2H2-TYPE DOMAIN-CONTAINING PROTEIN"/>
    <property type="match status" value="1"/>
</dbReference>
<dbReference type="AlphaFoldDB" id="A0A5F8H6B2"/>
<proteinExistence type="inferred from homology"/>
<dbReference type="FunFam" id="3.30.160.60:FF:000136">
    <property type="entry name" value="GLI family zinc finger 4"/>
    <property type="match status" value="1"/>
</dbReference>
<dbReference type="FunFam" id="3.30.160.60:FF:003131">
    <property type="entry name" value="Uncharacterized protein"/>
    <property type="match status" value="1"/>
</dbReference>
<accession>A0A5F8H6B2</accession>
<feature type="domain" description="C2H2-type" evidence="12">
    <location>
        <begin position="310"/>
        <end position="335"/>
    </location>
</feature>
<dbReference type="InterPro" id="IPR050758">
    <property type="entry name" value="Znf_C2H2-type"/>
</dbReference>
<feature type="domain" description="C2H2-type" evidence="12">
    <location>
        <begin position="366"/>
        <end position="393"/>
    </location>
</feature>
<dbReference type="GO" id="GO:0008270">
    <property type="term" value="F:zinc ion binding"/>
    <property type="evidence" value="ECO:0007669"/>
    <property type="project" value="UniProtKB-KW"/>
</dbReference>
<keyword evidence="8" id="KW-0238">DNA-binding</keyword>
<evidence type="ECO:0000256" key="9">
    <source>
        <dbReference type="ARBA" id="ARBA00023163"/>
    </source>
</evidence>
<evidence type="ECO:0000256" key="3">
    <source>
        <dbReference type="ARBA" id="ARBA00022723"/>
    </source>
</evidence>
<evidence type="ECO:0000313" key="15">
    <source>
        <dbReference type="Proteomes" id="UP000002280"/>
    </source>
</evidence>
<evidence type="ECO:0000256" key="11">
    <source>
        <dbReference type="PROSITE-ProRule" id="PRU00042"/>
    </source>
</evidence>
<dbReference type="Proteomes" id="UP000002280">
    <property type="component" value="Chromosome 1"/>
</dbReference>
<evidence type="ECO:0000313" key="14">
    <source>
        <dbReference type="Ensembl" id="ENSMODP00000055089.1"/>
    </source>
</evidence>
<dbReference type="FunFam" id="3.30.160.60:FF:001498">
    <property type="entry name" value="Zinc finger protein 404"/>
    <property type="match status" value="1"/>
</dbReference>
<dbReference type="CDD" id="cd07765">
    <property type="entry name" value="KRAB_A-box"/>
    <property type="match status" value="1"/>
</dbReference>
<keyword evidence="6" id="KW-0862">Zinc</keyword>
<dbReference type="PANTHER" id="PTHR23234">
    <property type="entry name" value="ZNF44 PROTEIN"/>
    <property type="match status" value="1"/>
</dbReference>
<dbReference type="InParanoid" id="A0A5F8H6B2"/>
<feature type="domain" description="C2H2-type" evidence="12">
    <location>
        <begin position="254"/>
        <end position="279"/>
    </location>
</feature>
<dbReference type="Bgee" id="ENSMODG00000044482">
    <property type="expression patterns" value="Expressed in uterus and 19 other cell types or tissues"/>
</dbReference>
<sequence length="418" mass="47714">MRGRCCSFRTTIPRRLCSFWVPFPSPRVGRWAILLTSFPPSLLLPFSSFARGCFPFSVLSDLGQGEREPKVGSGPCGDRVRSSVSFGLCCPPGGGSAEKEGMAPVPMPARPCRESVTFQDVAVEFTWEEWGHLNPSQKKLYRDVMLENYKNLVSLGFAVSKPDVIYQLERNEASWTPEADISRSHCPENKEFIGEILYACKECGKTFHYNSELIRHLRIHTGEKPYECTVCGKAFRRKPHLTVHQRIHTGEKPYECSECGKNFKRKAQLTVHQKIHTGDILYECKECGKAFHYNSALILHQRIHTGEKPYECSECGKAFRIKARLTVHQRIHTGEILYACKVCGKAFHYNSELIPHQRIHTGEKPFECFVCGKAFRRTVDLTQHQSIHTGERPFECNECGKTFTLRKYLAQHQRIHSG</sequence>
<feature type="domain" description="KRAB" evidence="13">
    <location>
        <begin position="116"/>
        <end position="187"/>
    </location>
</feature>
<dbReference type="SMART" id="SM00355">
    <property type="entry name" value="ZnF_C2H2"/>
    <property type="match status" value="8"/>
</dbReference>
<name>A0A5F8H6B2_MONDO</name>
<feature type="domain" description="C2H2-type" evidence="12">
    <location>
        <begin position="226"/>
        <end position="253"/>
    </location>
</feature>
<reference evidence="14 15" key="1">
    <citation type="journal article" date="2007" name="Nature">
        <title>Genome of the marsupial Monodelphis domestica reveals innovation in non-coding sequences.</title>
        <authorList>
            <person name="Mikkelsen T.S."/>
            <person name="Wakefield M.J."/>
            <person name="Aken B."/>
            <person name="Amemiya C.T."/>
            <person name="Chang J.L."/>
            <person name="Duke S."/>
            <person name="Garber M."/>
            <person name="Gentles A.J."/>
            <person name="Goodstadt L."/>
            <person name="Heger A."/>
            <person name="Jurka J."/>
            <person name="Kamal M."/>
            <person name="Mauceli E."/>
            <person name="Searle S.M."/>
            <person name="Sharpe T."/>
            <person name="Baker M.L."/>
            <person name="Batzer M.A."/>
            <person name="Benos P.V."/>
            <person name="Belov K."/>
            <person name="Clamp M."/>
            <person name="Cook A."/>
            <person name="Cuff J."/>
            <person name="Das R."/>
            <person name="Davidow L."/>
            <person name="Deakin J.E."/>
            <person name="Fazzari M.J."/>
            <person name="Glass J.L."/>
            <person name="Grabherr M."/>
            <person name="Greally J.M."/>
            <person name="Gu W."/>
            <person name="Hore T.A."/>
            <person name="Huttley G.A."/>
            <person name="Kleber M."/>
            <person name="Jirtle R.L."/>
            <person name="Koina E."/>
            <person name="Lee J.T."/>
            <person name="Mahony S."/>
            <person name="Marra M.A."/>
            <person name="Miller R.D."/>
            <person name="Nicholls R.D."/>
            <person name="Oda M."/>
            <person name="Papenfuss A.T."/>
            <person name="Parra Z.E."/>
            <person name="Pollock D.D."/>
            <person name="Ray D.A."/>
            <person name="Schein J.E."/>
            <person name="Speed T.P."/>
            <person name="Thompson K."/>
            <person name="VandeBerg J.L."/>
            <person name="Wade C.M."/>
            <person name="Walker J.A."/>
            <person name="Waters P.D."/>
            <person name="Webber C."/>
            <person name="Weidman J.R."/>
            <person name="Xie X."/>
            <person name="Zody M.C."/>
            <person name="Baldwin J."/>
            <person name="Abdouelleil A."/>
            <person name="Abdulkadir J."/>
            <person name="Abebe A."/>
            <person name="Abera B."/>
            <person name="Abreu J."/>
            <person name="Acer S.C."/>
            <person name="Aftuck L."/>
            <person name="Alexander A."/>
            <person name="An P."/>
            <person name="Anderson E."/>
            <person name="Anderson S."/>
            <person name="Arachi H."/>
            <person name="Azer M."/>
            <person name="Bachantsang P."/>
            <person name="Barry A."/>
            <person name="Bayul T."/>
            <person name="Berlin A."/>
            <person name="Bessette D."/>
            <person name="Bloom T."/>
            <person name="Bloom T."/>
            <person name="Boguslavskiy L."/>
            <person name="Bonnet C."/>
            <person name="Boukhgalter B."/>
            <person name="Bourzgui I."/>
            <person name="Brown A."/>
            <person name="Cahill P."/>
            <person name="Channer S."/>
            <person name="Cheshatsang Y."/>
            <person name="Chuda L."/>
            <person name="Citroen M."/>
            <person name="Collymore A."/>
            <person name="Cooke P."/>
            <person name="Costello M."/>
            <person name="D'Aco K."/>
            <person name="Daza R."/>
            <person name="De Haan G."/>
            <person name="DeGray S."/>
            <person name="DeMaso C."/>
            <person name="Dhargay N."/>
            <person name="Dooley K."/>
            <person name="Dooley E."/>
            <person name="Doricent M."/>
            <person name="Dorje P."/>
            <person name="Dorjee K."/>
            <person name="Dupes A."/>
            <person name="Elong R."/>
            <person name="Falk J."/>
            <person name="Farina A."/>
            <person name="Faro S."/>
            <person name="Ferguson D."/>
            <person name="Fisher S."/>
            <person name="Foley C.D."/>
            <person name="Franke A."/>
            <person name="Friedrich D."/>
            <person name="Gadbois L."/>
            <person name="Gearin G."/>
            <person name="Gearin C.R."/>
            <person name="Giannoukos G."/>
            <person name="Goode T."/>
            <person name="Graham J."/>
            <person name="Grandbois E."/>
            <person name="Grewal S."/>
            <person name="Gyaltsen K."/>
            <person name="Hafez N."/>
            <person name="Hagos B."/>
            <person name="Hall J."/>
            <person name="Henson C."/>
            <person name="Hollinger A."/>
            <person name="Honan T."/>
            <person name="Huard M.D."/>
            <person name="Hughes L."/>
            <person name="Hurhula B."/>
            <person name="Husby M.E."/>
            <person name="Kamat A."/>
            <person name="Kanga B."/>
            <person name="Kashin S."/>
            <person name="Khazanovich D."/>
            <person name="Kisner P."/>
            <person name="Lance K."/>
            <person name="Lara M."/>
            <person name="Lee W."/>
            <person name="Lennon N."/>
            <person name="Letendre F."/>
            <person name="LeVine R."/>
            <person name="Lipovsky A."/>
            <person name="Liu X."/>
            <person name="Liu J."/>
            <person name="Liu S."/>
            <person name="Lokyitsang T."/>
            <person name="Lokyitsang Y."/>
            <person name="Lubonja R."/>
            <person name="Lui A."/>
            <person name="MacDonald P."/>
            <person name="Magnisalis V."/>
            <person name="Maru K."/>
            <person name="Matthews C."/>
            <person name="McCusker W."/>
            <person name="McDonough S."/>
            <person name="Mehta T."/>
            <person name="Meldrim J."/>
            <person name="Meneus L."/>
            <person name="Mihai O."/>
            <person name="Mihalev A."/>
            <person name="Mihova T."/>
            <person name="Mittelman R."/>
            <person name="Mlenga V."/>
            <person name="Montmayeur A."/>
            <person name="Mulrain L."/>
            <person name="Navidi A."/>
            <person name="Naylor J."/>
            <person name="Negash T."/>
            <person name="Nguyen T."/>
            <person name="Nguyen N."/>
            <person name="Nicol R."/>
            <person name="Norbu C."/>
            <person name="Norbu N."/>
            <person name="Novod N."/>
            <person name="O'Neill B."/>
            <person name="Osman S."/>
            <person name="Markiewicz E."/>
            <person name="Oyono O.L."/>
            <person name="Patti C."/>
            <person name="Phunkhang P."/>
            <person name="Pierre F."/>
            <person name="Priest M."/>
            <person name="Raghuraman S."/>
            <person name="Rege F."/>
            <person name="Reyes R."/>
            <person name="Rise C."/>
            <person name="Rogov P."/>
            <person name="Ross K."/>
            <person name="Ryan E."/>
            <person name="Settipalli S."/>
            <person name="Shea T."/>
            <person name="Sherpa N."/>
            <person name="Shi L."/>
            <person name="Shih D."/>
            <person name="Sparrow T."/>
            <person name="Spaulding J."/>
            <person name="Stalker J."/>
            <person name="Stange-Thomann N."/>
            <person name="Stavropoulos S."/>
            <person name="Stone C."/>
            <person name="Strader C."/>
            <person name="Tesfaye S."/>
            <person name="Thomson T."/>
            <person name="Thoulutsang Y."/>
            <person name="Thoulutsang D."/>
            <person name="Topham K."/>
            <person name="Topping I."/>
            <person name="Tsamla T."/>
            <person name="Vassiliev H."/>
            <person name="Vo A."/>
            <person name="Wangchuk T."/>
            <person name="Wangdi T."/>
            <person name="Weiand M."/>
            <person name="Wilkinson J."/>
            <person name="Wilson A."/>
            <person name="Yadav S."/>
            <person name="Young G."/>
            <person name="Yu Q."/>
            <person name="Zembek L."/>
            <person name="Zhong D."/>
            <person name="Zimmer A."/>
            <person name="Zwirko Z."/>
            <person name="Jaffe D.B."/>
            <person name="Alvarez P."/>
            <person name="Brockman W."/>
            <person name="Butler J."/>
            <person name="Chin C."/>
            <person name="Gnerre S."/>
            <person name="MacCallum I."/>
            <person name="Graves J.A."/>
            <person name="Ponting C.P."/>
            <person name="Breen M."/>
            <person name="Samollow P.B."/>
            <person name="Lander E.S."/>
            <person name="Lindblad-Toh K."/>
        </authorList>
    </citation>
    <scope>NUCLEOTIDE SEQUENCE [LARGE SCALE GENOMIC DNA]</scope>
</reference>
<dbReference type="InterPro" id="IPR036051">
    <property type="entry name" value="KRAB_dom_sf"/>
</dbReference>
<reference evidence="14" key="3">
    <citation type="submission" date="2025-09" db="UniProtKB">
        <authorList>
            <consortium name="Ensembl"/>
        </authorList>
    </citation>
    <scope>IDENTIFICATION</scope>
</reference>
<feature type="domain" description="C2H2-type" evidence="12">
    <location>
        <begin position="198"/>
        <end position="225"/>
    </location>
</feature>
<dbReference type="Gene3D" id="6.10.140.140">
    <property type="match status" value="1"/>
</dbReference>
<keyword evidence="3" id="KW-0479">Metal-binding</keyword>
<dbReference type="Pfam" id="PF00096">
    <property type="entry name" value="zf-C2H2"/>
    <property type="match status" value="8"/>
</dbReference>
<dbReference type="InterPro" id="IPR013087">
    <property type="entry name" value="Znf_C2H2_type"/>
</dbReference>
<evidence type="ECO:0000256" key="1">
    <source>
        <dbReference type="ARBA" id="ARBA00004123"/>
    </source>
</evidence>
<dbReference type="OMA" id="GEILYAC"/>
<evidence type="ECO:0000256" key="8">
    <source>
        <dbReference type="ARBA" id="ARBA00023125"/>
    </source>
</evidence>
<keyword evidence="10" id="KW-0539">Nucleus</keyword>
<protein>
    <submittedName>
        <fullName evidence="14">Uncharacterized protein</fullName>
    </submittedName>
</protein>
<comment type="similarity">
    <text evidence="2">Belongs to the krueppel C2H2-type zinc-finger protein family.</text>
</comment>
<dbReference type="SMART" id="SM00349">
    <property type="entry name" value="KRAB"/>
    <property type="match status" value="1"/>
</dbReference>
<dbReference type="PROSITE" id="PS50157">
    <property type="entry name" value="ZINC_FINGER_C2H2_2"/>
    <property type="match status" value="8"/>
</dbReference>
<evidence type="ECO:0000256" key="4">
    <source>
        <dbReference type="ARBA" id="ARBA00022737"/>
    </source>
</evidence>
<evidence type="ECO:0000259" key="12">
    <source>
        <dbReference type="PROSITE" id="PS50157"/>
    </source>
</evidence>
<dbReference type="Pfam" id="PF01352">
    <property type="entry name" value="KRAB"/>
    <property type="match status" value="1"/>
</dbReference>
<dbReference type="GO" id="GO:0006357">
    <property type="term" value="P:regulation of transcription by RNA polymerase II"/>
    <property type="evidence" value="ECO:0000318"/>
    <property type="project" value="GO_Central"/>
</dbReference>
<dbReference type="SUPFAM" id="SSF109640">
    <property type="entry name" value="KRAB domain (Kruppel-associated box)"/>
    <property type="match status" value="1"/>
</dbReference>
<evidence type="ECO:0000256" key="6">
    <source>
        <dbReference type="ARBA" id="ARBA00022833"/>
    </source>
</evidence>
<keyword evidence="4" id="KW-0677">Repeat</keyword>
<dbReference type="Gene3D" id="3.30.160.60">
    <property type="entry name" value="Classic Zinc Finger"/>
    <property type="match status" value="8"/>
</dbReference>
<feature type="domain" description="C2H2-type" evidence="12">
    <location>
        <begin position="338"/>
        <end position="365"/>
    </location>
</feature>
<evidence type="ECO:0000256" key="7">
    <source>
        <dbReference type="ARBA" id="ARBA00023015"/>
    </source>
</evidence>
<evidence type="ECO:0000259" key="13">
    <source>
        <dbReference type="PROSITE" id="PS50805"/>
    </source>
</evidence>
<keyword evidence="5 11" id="KW-0863">Zinc-finger</keyword>
<dbReference type="FunFam" id="3.30.160.60:FF:000688">
    <property type="entry name" value="zinc finger protein 197 isoform X1"/>
    <property type="match status" value="1"/>
</dbReference>
<evidence type="ECO:0000256" key="10">
    <source>
        <dbReference type="ARBA" id="ARBA00023242"/>
    </source>
</evidence>
<keyword evidence="7" id="KW-0805">Transcription regulation</keyword>
<feature type="domain" description="C2H2-type" evidence="12">
    <location>
        <begin position="394"/>
        <end position="418"/>
    </location>
</feature>
<comment type="subcellular location">
    <subcellularLocation>
        <location evidence="1">Nucleus</location>
    </subcellularLocation>
</comment>